<sequence>MGHNDHMDDRGFDVVDTYVCADCVVDDVLAQLVNDNLISHTCSYCERSSQSMVSAPFEIVMERIYESICAYYADAQDIGIPWDGGWVFPETEPYDVLEVVNPGWGDKFTNDALDCLGCDKYWVSHSQGDWGLSNPAQALAYGWRQFTDTVLYKTRYLFLSEPPDEFDVGRPDYIPVKYVLEALGNLVKRLNLVKVLDQGTVCYRVRVSTNGKIYSKFSEISVPPKRLSGAGRMNPAGIPYMYVALEKETAKLETLFKQKRPYAVAELKTIKPLKLLDLSVLPQGPSIFEPDKYVELHEIQFLRKFRDEISKRISKDGMEHIEYIPTQIISEYFRHRFTVDGSSVDGVVYKSSKNLNGKNIALFVSDHKSVEEMMLLSSLRMES</sequence>
<feature type="domain" description="RES" evidence="1">
    <location>
        <begin position="216"/>
        <end position="373"/>
    </location>
</feature>
<name>K0CA35_ALCDB</name>
<protein>
    <submittedName>
        <fullName evidence="2">RES domain-containing protein</fullName>
    </submittedName>
</protein>
<dbReference type="Pfam" id="PF18870">
    <property type="entry name" value="HEPN_RES_NTD1"/>
    <property type="match status" value="1"/>
</dbReference>
<dbReference type="RefSeq" id="WP_014992673.1">
    <property type="nucleotide sequence ID" value="NC_018691.1"/>
</dbReference>
<dbReference type="KEGG" id="adi:B5T_00305"/>
<dbReference type="Proteomes" id="UP000006286">
    <property type="component" value="Chromosome"/>
</dbReference>
<evidence type="ECO:0000313" key="2">
    <source>
        <dbReference type="EMBL" id="AFT68592.1"/>
    </source>
</evidence>
<evidence type="ECO:0000259" key="1">
    <source>
        <dbReference type="SMART" id="SM00953"/>
    </source>
</evidence>
<dbReference type="eggNOG" id="ENOG502Z9NV">
    <property type="taxonomic scope" value="Bacteria"/>
</dbReference>
<dbReference type="InterPro" id="IPR014914">
    <property type="entry name" value="RES_dom"/>
</dbReference>
<dbReference type="HOGENOM" id="CLU_042379_1_0_6"/>
<organism evidence="2 3">
    <name type="scientific">Alcanivorax dieselolei (strain DSM 16502 / CGMCC 1.3690 / MCCC 1A00001 / B-5)</name>
    <name type="common">Alloalcanivorax dieselolei</name>
    <dbReference type="NCBI Taxonomy" id="930169"/>
    <lineage>
        <taxon>Bacteria</taxon>
        <taxon>Pseudomonadati</taxon>
        <taxon>Pseudomonadota</taxon>
        <taxon>Gammaproteobacteria</taxon>
        <taxon>Oceanospirillales</taxon>
        <taxon>Alcanivoracaceae</taxon>
        <taxon>Alloalcanivorax</taxon>
    </lineage>
</organism>
<reference evidence="2 3" key="1">
    <citation type="journal article" date="2012" name="J. Bacteriol.">
        <title>Complete genome sequence of Alcanivorax dieselolei type strain B5.</title>
        <authorList>
            <person name="Lai Q."/>
            <person name="Li W."/>
            <person name="Shao Z."/>
        </authorList>
    </citation>
    <scope>NUCLEOTIDE SEQUENCE [LARGE SCALE GENOMIC DNA]</scope>
    <source>
        <strain evidence="3">DSM 16502 / CGMCC 1.3690 / B-5</strain>
    </source>
</reference>
<dbReference type="Pfam" id="PF08808">
    <property type="entry name" value="RES"/>
    <property type="match status" value="1"/>
</dbReference>
<accession>K0CA35</accession>
<proteinExistence type="predicted"/>
<dbReference type="SMART" id="SM00953">
    <property type="entry name" value="RES"/>
    <property type="match status" value="1"/>
</dbReference>
<keyword evidence="3" id="KW-1185">Reference proteome</keyword>
<dbReference type="EMBL" id="CP003466">
    <property type="protein sequence ID" value="AFT68592.1"/>
    <property type="molecule type" value="Genomic_DNA"/>
</dbReference>
<dbReference type="AlphaFoldDB" id="K0CA35"/>
<dbReference type="OrthoDB" id="648213at2"/>
<gene>
    <name evidence="2" type="ordered locus">B5T_00305</name>
</gene>
<dbReference type="PATRIC" id="fig|930169.3.peg.298"/>
<evidence type="ECO:0000313" key="3">
    <source>
        <dbReference type="Proteomes" id="UP000006286"/>
    </source>
</evidence>
<dbReference type="InterPro" id="IPR041206">
    <property type="entry name" value="HEPN/RES_NTD1"/>
</dbReference>